<proteinExistence type="predicted"/>
<comment type="caution">
    <text evidence="1">The sequence shown here is derived from an EMBL/GenBank/DDBJ whole genome shotgun (WGS) entry which is preliminary data.</text>
</comment>
<dbReference type="Proteomes" id="UP001595867">
    <property type="component" value="Unassembled WGS sequence"/>
</dbReference>
<keyword evidence="2" id="KW-1185">Reference proteome</keyword>
<dbReference type="EMBL" id="JBHSBL010000029">
    <property type="protein sequence ID" value="MFC4071992.1"/>
    <property type="molecule type" value="Genomic_DNA"/>
</dbReference>
<evidence type="ECO:0000313" key="2">
    <source>
        <dbReference type="Proteomes" id="UP001595867"/>
    </source>
</evidence>
<protein>
    <submittedName>
        <fullName evidence="1">Uncharacterized protein</fullName>
    </submittedName>
</protein>
<evidence type="ECO:0000313" key="1">
    <source>
        <dbReference type="EMBL" id="MFC4071992.1"/>
    </source>
</evidence>
<gene>
    <name evidence="1" type="ORF">ACFO0C_44260</name>
</gene>
<reference evidence="2" key="1">
    <citation type="journal article" date="2019" name="Int. J. Syst. Evol. Microbiol.">
        <title>The Global Catalogue of Microorganisms (GCM) 10K type strain sequencing project: providing services to taxonomists for standard genome sequencing and annotation.</title>
        <authorList>
            <consortium name="The Broad Institute Genomics Platform"/>
            <consortium name="The Broad Institute Genome Sequencing Center for Infectious Disease"/>
            <person name="Wu L."/>
            <person name="Ma J."/>
        </authorList>
    </citation>
    <scope>NUCLEOTIDE SEQUENCE [LARGE SCALE GENOMIC DNA]</scope>
    <source>
        <strain evidence="2">TBRC 5832</strain>
    </source>
</reference>
<name>A0ABV8J5U6_9ACTN</name>
<dbReference type="RefSeq" id="WP_378072863.1">
    <property type="nucleotide sequence ID" value="NZ_JBHSBL010000029.1"/>
</dbReference>
<sequence length="59" mass="6695">MISLVFSEVEVAKTIAEWWQSRSKQEAVVTVLLPEGSRIECGDDSRTQLAIAMRRTDQQ</sequence>
<organism evidence="1 2">
    <name type="scientific">Actinoplanes subglobosus</name>
    <dbReference type="NCBI Taxonomy" id="1547892"/>
    <lineage>
        <taxon>Bacteria</taxon>
        <taxon>Bacillati</taxon>
        <taxon>Actinomycetota</taxon>
        <taxon>Actinomycetes</taxon>
        <taxon>Micromonosporales</taxon>
        <taxon>Micromonosporaceae</taxon>
        <taxon>Actinoplanes</taxon>
    </lineage>
</organism>
<accession>A0ABV8J5U6</accession>